<comment type="caution">
    <text evidence="2">The sequence shown here is derived from an EMBL/GenBank/DDBJ whole genome shotgun (WGS) entry which is preliminary data.</text>
</comment>
<dbReference type="InterPro" id="IPR038503">
    <property type="entry name" value="SpoIIIAH_sf"/>
</dbReference>
<dbReference type="EMBL" id="DXBB01000078">
    <property type="protein sequence ID" value="HIZ73063.1"/>
    <property type="molecule type" value="Genomic_DNA"/>
</dbReference>
<dbReference type="Proteomes" id="UP000824102">
    <property type="component" value="Unassembled WGS sequence"/>
</dbReference>
<keyword evidence="1" id="KW-0732">Signal</keyword>
<reference evidence="2" key="1">
    <citation type="journal article" date="2021" name="PeerJ">
        <title>Extensive microbial diversity within the chicken gut microbiome revealed by metagenomics and culture.</title>
        <authorList>
            <person name="Gilroy R."/>
            <person name="Ravi A."/>
            <person name="Getino M."/>
            <person name="Pursley I."/>
            <person name="Horton D.L."/>
            <person name="Alikhan N.F."/>
            <person name="Baker D."/>
            <person name="Gharbi K."/>
            <person name="Hall N."/>
            <person name="Watson M."/>
            <person name="Adriaenssens E.M."/>
            <person name="Foster-Nyarko E."/>
            <person name="Jarju S."/>
            <person name="Secka A."/>
            <person name="Antonio M."/>
            <person name="Oren A."/>
            <person name="Chaudhuri R.R."/>
            <person name="La Ragione R."/>
            <person name="Hildebrand F."/>
            <person name="Pallen M.J."/>
        </authorList>
    </citation>
    <scope>NUCLEOTIDE SEQUENCE</scope>
    <source>
        <strain evidence="2">ChiW7-2402</strain>
    </source>
</reference>
<gene>
    <name evidence="2" type="ORF">H9964_05750</name>
</gene>
<protein>
    <submittedName>
        <fullName evidence="2">SpoIIIAH-like family protein</fullName>
    </submittedName>
</protein>
<evidence type="ECO:0000313" key="3">
    <source>
        <dbReference type="Proteomes" id="UP000824102"/>
    </source>
</evidence>
<evidence type="ECO:0000256" key="1">
    <source>
        <dbReference type="SAM" id="SignalP"/>
    </source>
</evidence>
<sequence length="161" mass="17547">MSNTKKIAIMSTLVLLLAVTAVFNFVLAGTPADAAADGTAQDDYFTSYRTERVTTRNEEFLQLDSVIAAYAADSAEYAEAVQQKQRMVEVMETELVIETMVKTIGFTDAVVAIGAESDNINVFVNSSELTTENVTQIFSIIEDELGVRNGNIVIMPIYAES</sequence>
<dbReference type="Gene3D" id="1.10.287.4300">
    <property type="entry name" value="Stage III sporulation protein AH-like"/>
    <property type="match status" value="1"/>
</dbReference>
<reference evidence="2" key="2">
    <citation type="submission" date="2021-04" db="EMBL/GenBank/DDBJ databases">
        <authorList>
            <person name="Gilroy R."/>
        </authorList>
    </citation>
    <scope>NUCLEOTIDE SEQUENCE</scope>
    <source>
        <strain evidence="2">ChiW7-2402</strain>
    </source>
</reference>
<evidence type="ECO:0000313" key="2">
    <source>
        <dbReference type="EMBL" id="HIZ73063.1"/>
    </source>
</evidence>
<dbReference type="InterPro" id="IPR024232">
    <property type="entry name" value="SpoIIIAH"/>
</dbReference>
<name>A0A9D2G4K8_9FIRM</name>
<organism evidence="2 3">
    <name type="scientific">Candidatus Gallimonas intestinavium</name>
    <dbReference type="NCBI Taxonomy" id="2838603"/>
    <lineage>
        <taxon>Bacteria</taxon>
        <taxon>Bacillati</taxon>
        <taxon>Bacillota</taxon>
        <taxon>Clostridia</taxon>
        <taxon>Candidatus Gallimonas</taxon>
    </lineage>
</organism>
<accession>A0A9D2G4K8</accession>
<dbReference type="AlphaFoldDB" id="A0A9D2G4K8"/>
<feature type="chain" id="PRO_5039380353" evidence="1">
    <location>
        <begin position="29"/>
        <end position="161"/>
    </location>
</feature>
<proteinExistence type="predicted"/>
<feature type="signal peptide" evidence="1">
    <location>
        <begin position="1"/>
        <end position="28"/>
    </location>
</feature>
<dbReference type="Pfam" id="PF12685">
    <property type="entry name" value="SpoIIIAH"/>
    <property type="match status" value="1"/>
</dbReference>